<sequence length="70" mass="7714">VLYPTSAGGRSTLVKWHIKTQAKLEEKHTFLGLLAKIKERVHHNSLLLGLLSVAQALHYSMGLAHPTKSS</sequence>
<feature type="non-terminal residue" evidence="1">
    <location>
        <position position="1"/>
    </location>
</feature>
<dbReference type="Proteomes" id="UP000290289">
    <property type="component" value="Chromosome 17"/>
</dbReference>
<keyword evidence="2" id="KW-1185">Reference proteome</keyword>
<evidence type="ECO:0000313" key="2">
    <source>
        <dbReference type="Proteomes" id="UP000290289"/>
    </source>
</evidence>
<accession>A0A498HBX5</accession>
<reference evidence="1 2" key="1">
    <citation type="submission" date="2018-10" db="EMBL/GenBank/DDBJ databases">
        <title>A high-quality apple genome assembly.</title>
        <authorList>
            <person name="Hu J."/>
        </authorList>
    </citation>
    <scope>NUCLEOTIDE SEQUENCE [LARGE SCALE GENOMIC DNA]</scope>
    <source>
        <strain evidence="2">cv. HFTH1</strain>
        <tissue evidence="1">Young leaf</tissue>
    </source>
</reference>
<proteinExistence type="predicted"/>
<dbReference type="EMBL" id="RDQH01000343">
    <property type="protein sequence ID" value="RXH68529.1"/>
    <property type="molecule type" value="Genomic_DNA"/>
</dbReference>
<evidence type="ECO:0000313" key="1">
    <source>
        <dbReference type="EMBL" id="RXH68529.1"/>
    </source>
</evidence>
<organism evidence="1 2">
    <name type="scientific">Malus domestica</name>
    <name type="common">Apple</name>
    <name type="synonym">Pyrus malus</name>
    <dbReference type="NCBI Taxonomy" id="3750"/>
    <lineage>
        <taxon>Eukaryota</taxon>
        <taxon>Viridiplantae</taxon>
        <taxon>Streptophyta</taxon>
        <taxon>Embryophyta</taxon>
        <taxon>Tracheophyta</taxon>
        <taxon>Spermatophyta</taxon>
        <taxon>Magnoliopsida</taxon>
        <taxon>eudicotyledons</taxon>
        <taxon>Gunneridae</taxon>
        <taxon>Pentapetalae</taxon>
        <taxon>rosids</taxon>
        <taxon>fabids</taxon>
        <taxon>Rosales</taxon>
        <taxon>Rosaceae</taxon>
        <taxon>Amygdaloideae</taxon>
        <taxon>Maleae</taxon>
        <taxon>Malus</taxon>
    </lineage>
</organism>
<name>A0A498HBX5_MALDO</name>
<gene>
    <name evidence="1" type="ORF">DVH24_030862</name>
</gene>
<comment type="caution">
    <text evidence="1">The sequence shown here is derived from an EMBL/GenBank/DDBJ whole genome shotgun (WGS) entry which is preliminary data.</text>
</comment>
<dbReference type="AlphaFoldDB" id="A0A498HBX5"/>
<protein>
    <submittedName>
        <fullName evidence="1">Uncharacterized protein</fullName>
    </submittedName>
</protein>